<gene>
    <name evidence="1" type="ORF">ACFO0N_14925</name>
</gene>
<comment type="caution">
    <text evidence="1">The sequence shown here is derived from an EMBL/GenBank/DDBJ whole genome shotgun (WGS) entry which is preliminary data.</text>
</comment>
<dbReference type="AlphaFoldDB" id="A0ABD5PEA3"/>
<dbReference type="PROSITE" id="PS51257">
    <property type="entry name" value="PROKAR_LIPOPROTEIN"/>
    <property type="match status" value="1"/>
</dbReference>
<evidence type="ECO:0000313" key="1">
    <source>
        <dbReference type="EMBL" id="MFC4359237.1"/>
    </source>
</evidence>
<dbReference type="Proteomes" id="UP001595921">
    <property type="component" value="Unassembled WGS sequence"/>
</dbReference>
<dbReference type="EMBL" id="JBHSDS010000008">
    <property type="protein sequence ID" value="MFC4359237.1"/>
    <property type="molecule type" value="Genomic_DNA"/>
</dbReference>
<protein>
    <submittedName>
        <fullName evidence="1">Uncharacterized protein</fullName>
    </submittedName>
</protein>
<dbReference type="RefSeq" id="WP_267622883.1">
    <property type="nucleotide sequence ID" value="NZ_JAODIW010000006.1"/>
</dbReference>
<proteinExistence type="predicted"/>
<organism evidence="1 2">
    <name type="scientific">Halobium salinum</name>
    <dbReference type="NCBI Taxonomy" id="1364940"/>
    <lineage>
        <taxon>Archaea</taxon>
        <taxon>Methanobacteriati</taxon>
        <taxon>Methanobacteriota</taxon>
        <taxon>Stenosarchaea group</taxon>
        <taxon>Halobacteria</taxon>
        <taxon>Halobacteriales</taxon>
        <taxon>Haloferacaceae</taxon>
        <taxon>Halobium</taxon>
    </lineage>
</organism>
<keyword evidence="2" id="KW-1185">Reference proteome</keyword>
<accession>A0ABD5PEA3</accession>
<reference evidence="1 2" key="1">
    <citation type="journal article" date="2019" name="Int. J. Syst. Evol. Microbiol.">
        <title>The Global Catalogue of Microorganisms (GCM) 10K type strain sequencing project: providing services to taxonomists for standard genome sequencing and annotation.</title>
        <authorList>
            <consortium name="The Broad Institute Genomics Platform"/>
            <consortium name="The Broad Institute Genome Sequencing Center for Infectious Disease"/>
            <person name="Wu L."/>
            <person name="Ma J."/>
        </authorList>
    </citation>
    <scope>NUCLEOTIDE SEQUENCE [LARGE SCALE GENOMIC DNA]</scope>
    <source>
        <strain evidence="1 2">CGMCC 1.12553</strain>
    </source>
</reference>
<sequence>MENVDRRTVLMGAGAALSVSLAGCSGDEGSVEGSDGSNGVEPPKVNTLNGTWKKQDEGTIERKIKKTVTLGTVHGKTQTFTHSPAANQVKKKTEGEFGQAVGIGFATRFELEGALLSSIPVDWMMGNIGSSFKDQLKQKGITQVRQSEFSGNEPNPKGAKEVQTQGFSGRFSTGPFSIEVEVKKGTERTFEFDDVRLQINSVLSVWKTGEALFAAGGAWPAVSYNQQTDWVSVTGGGTGDGADVKLRIILPFMRSRIRSDVLKLVESTR</sequence>
<evidence type="ECO:0000313" key="2">
    <source>
        <dbReference type="Proteomes" id="UP001595921"/>
    </source>
</evidence>
<name>A0ABD5PEA3_9EURY</name>